<feature type="transmembrane region" description="Helical" evidence="2">
    <location>
        <begin position="12"/>
        <end position="33"/>
    </location>
</feature>
<keyword evidence="5" id="KW-1185">Reference proteome</keyword>
<gene>
    <name evidence="4" type="ORF">DIZ78_10730</name>
</gene>
<dbReference type="InterPro" id="IPR025196">
    <property type="entry name" value="DUF4126"/>
</dbReference>
<evidence type="ECO:0000259" key="3">
    <source>
        <dbReference type="Pfam" id="PF13548"/>
    </source>
</evidence>
<keyword evidence="2" id="KW-0472">Membrane</keyword>
<proteinExistence type="predicted"/>
<feature type="transmembrane region" description="Helical" evidence="2">
    <location>
        <begin position="158"/>
        <end position="179"/>
    </location>
</feature>
<keyword evidence="2" id="KW-1133">Transmembrane helix</keyword>
<organism evidence="4 5">
    <name type="scientific">endosymbiont of Escarpia spicata</name>
    <dbReference type="NCBI Taxonomy" id="2200908"/>
    <lineage>
        <taxon>Bacteria</taxon>
        <taxon>Pseudomonadati</taxon>
        <taxon>Pseudomonadota</taxon>
        <taxon>Gammaproteobacteria</taxon>
        <taxon>sulfur-oxidizing symbionts</taxon>
    </lineage>
</organism>
<reference evidence="4 5" key="1">
    <citation type="journal article" date="2018" name="ISME J.">
        <title>Endosymbiont genomes yield clues of tubeworm success.</title>
        <authorList>
            <person name="Li Y."/>
            <person name="Liles M.R."/>
            <person name="Halanych K.M."/>
        </authorList>
    </citation>
    <scope>NUCLEOTIDE SEQUENCE [LARGE SCALE GENOMIC DNA]</scope>
    <source>
        <strain evidence="4">A1462</strain>
    </source>
</reference>
<sequence length="228" mass="24070">MDTVETLALTLGAGWAAGLNLYAAVFMLGYMGATGNVDLPPGLEILSDPMVMTAAGIMYCVEFFADKTPGVDTGWDAIHTFIRIPAGAMLAAGAVSGLGVSEAAEFAAFLVGGTMAASSHLTKTGSRILINTSPEPVTNWTASVAEDVAVIGGLWAALHYPIAFLVLLGVFLLLVIWLLPKIWRALKRLLHRIRTFFSGRKNASPPAGGSRKDILKSLYHDAGGKPKE</sequence>
<protein>
    <submittedName>
        <fullName evidence="4">DUF4126 domain-containing protein</fullName>
    </submittedName>
</protein>
<evidence type="ECO:0000256" key="2">
    <source>
        <dbReference type="SAM" id="Phobius"/>
    </source>
</evidence>
<accession>A0A370DMP4</accession>
<comment type="caution">
    <text evidence="4">The sequence shown here is derived from an EMBL/GenBank/DDBJ whole genome shotgun (WGS) entry which is preliminary data.</text>
</comment>
<dbReference type="EMBL" id="QFXE01000013">
    <property type="protein sequence ID" value="RDH85416.1"/>
    <property type="molecule type" value="Genomic_DNA"/>
</dbReference>
<dbReference type="Proteomes" id="UP000254771">
    <property type="component" value="Unassembled WGS sequence"/>
</dbReference>
<keyword evidence="2" id="KW-0812">Transmembrane</keyword>
<evidence type="ECO:0000313" key="5">
    <source>
        <dbReference type="Proteomes" id="UP000254771"/>
    </source>
</evidence>
<dbReference type="Pfam" id="PF13548">
    <property type="entry name" value="DUF4126"/>
    <property type="match status" value="1"/>
</dbReference>
<feature type="compositionally biased region" description="Basic and acidic residues" evidence="1">
    <location>
        <begin position="210"/>
        <end position="228"/>
    </location>
</feature>
<dbReference type="AlphaFoldDB" id="A0A370DMP4"/>
<feature type="domain" description="DUF4126" evidence="3">
    <location>
        <begin position="7"/>
        <end position="181"/>
    </location>
</feature>
<feature type="region of interest" description="Disordered" evidence="1">
    <location>
        <begin position="201"/>
        <end position="228"/>
    </location>
</feature>
<name>A0A370DMP4_9GAMM</name>
<evidence type="ECO:0000256" key="1">
    <source>
        <dbReference type="SAM" id="MobiDB-lite"/>
    </source>
</evidence>
<evidence type="ECO:0000313" key="4">
    <source>
        <dbReference type="EMBL" id="RDH85416.1"/>
    </source>
</evidence>